<organism evidence="3 4">
    <name type="scientific">Pseudonocardia hierapolitana</name>
    <dbReference type="NCBI Taxonomy" id="1128676"/>
    <lineage>
        <taxon>Bacteria</taxon>
        <taxon>Bacillati</taxon>
        <taxon>Actinomycetota</taxon>
        <taxon>Actinomycetes</taxon>
        <taxon>Pseudonocardiales</taxon>
        <taxon>Pseudonocardiaceae</taxon>
        <taxon>Pseudonocardia</taxon>
    </lineage>
</organism>
<evidence type="ECO:0000259" key="2">
    <source>
        <dbReference type="PROSITE" id="PS51464"/>
    </source>
</evidence>
<comment type="caution">
    <text evidence="3">The sequence shown here is derived from an EMBL/GenBank/DDBJ whole genome shotgun (WGS) entry which is preliminary data.</text>
</comment>
<dbReference type="SUPFAM" id="SSF53697">
    <property type="entry name" value="SIS domain"/>
    <property type="match status" value="1"/>
</dbReference>
<dbReference type="GO" id="GO:0097367">
    <property type="term" value="F:carbohydrate derivative binding"/>
    <property type="evidence" value="ECO:0007669"/>
    <property type="project" value="InterPro"/>
</dbReference>
<evidence type="ECO:0000256" key="1">
    <source>
        <dbReference type="SAM" id="MobiDB-lite"/>
    </source>
</evidence>
<dbReference type="PANTHER" id="PTHR30390:SF6">
    <property type="entry name" value="DNAA INITIATOR-ASSOCIATING PROTEIN DIAA"/>
    <property type="match status" value="1"/>
</dbReference>
<accession>A0A561T2L1</accession>
<dbReference type="InterPro" id="IPR046348">
    <property type="entry name" value="SIS_dom_sf"/>
</dbReference>
<gene>
    <name evidence="3" type="ORF">FHX44_117290</name>
</gene>
<dbReference type="GO" id="GO:0016853">
    <property type="term" value="F:isomerase activity"/>
    <property type="evidence" value="ECO:0007669"/>
    <property type="project" value="UniProtKB-KW"/>
</dbReference>
<dbReference type="Pfam" id="PF13580">
    <property type="entry name" value="SIS_2"/>
    <property type="match status" value="1"/>
</dbReference>
<feature type="region of interest" description="Disordered" evidence="1">
    <location>
        <begin position="1"/>
        <end position="22"/>
    </location>
</feature>
<dbReference type="EMBL" id="VIWU01000001">
    <property type="protein sequence ID" value="TWF81347.1"/>
    <property type="molecule type" value="Genomic_DNA"/>
</dbReference>
<dbReference type="InterPro" id="IPR035461">
    <property type="entry name" value="GmhA/DiaA"/>
</dbReference>
<dbReference type="InterPro" id="IPR001347">
    <property type="entry name" value="SIS_dom"/>
</dbReference>
<keyword evidence="3" id="KW-0413">Isomerase</keyword>
<feature type="domain" description="SIS" evidence="2">
    <location>
        <begin position="63"/>
        <end position="223"/>
    </location>
</feature>
<dbReference type="PANTHER" id="PTHR30390">
    <property type="entry name" value="SEDOHEPTULOSE 7-PHOSPHATE ISOMERASE / DNAA INITIATOR-ASSOCIATING FACTOR FOR REPLICATION INITIATION"/>
    <property type="match status" value="1"/>
</dbReference>
<protein>
    <submittedName>
        <fullName evidence="3">D-sedoheptulose 7-phosphate isomerase</fullName>
    </submittedName>
</protein>
<proteinExistence type="predicted"/>
<name>A0A561T2L1_9PSEU</name>
<dbReference type="Gene3D" id="3.40.50.10490">
    <property type="entry name" value="Glucose-6-phosphate isomerase like protein, domain 1"/>
    <property type="match status" value="1"/>
</dbReference>
<evidence type="ECO:0000313" key="4">
    <source>
        <dbReference type="Proteomes" id="UP000321261"/>
    </source>
</evidence>
<dbReference type="GO" id="GO:1901135">
    <property type="term" value="P:carbohydrate derivative metabolic process"/>
    <property type="evidence" value="ECO:0007669"/>
    <property type="project" value="InterPro"/>
</dbReference>
<evidence type="ECO:0000313" key="3">
    <source>
        <dbReference type="EMBL" id="TWF81347.1"/>
    </source>
</evidence>
<reference evidence="3 4" key="1">
    <citation type="submission" date="2019-06" db="EMBL/GenBank/DDBJ databases">
        <title>Sequencing the genomes of 1000 actinobacteria strains.</title>
        <authorList>
            <person name="Klenk H.-P."/>
        </authorList>
    </citation>
    <scope>NUCLEOTIDE SEQUENCE [LARGE SCALE GENOMIC DNA]</scope>
    <source>
        <strain evidence="3 4">DSM 45671</strain>
    </source>
</reference>
<dbReference type="CDD" id="cd05006">
    <property type="entry name" value="SIS_GmhA"/>
    <property type="match status" value="1"/>
</dbReference>
<dbReference type="PROSITE" id="PS51464">
    <property type="entry name" value="SIS"/>
    <property type="match status" value="1"/>
</dbReference>
<sequence>MSASTFPPAFPETFPGAMPTTSPLLTRPGEVSGELGAHVDRLAAALPVLRAAAPTLGNWGTDLAGRLLAGSRLLAAGNGGSAAEAQHLTAELVGRFDGERCPLAAIALHADTSSVTAIGNDYGFEEIYARQVRAHARPGDVVLLLSTSGRSQNLLAAADAAAGAGANRWAITGPGPNPLADACDRAVCLPGDTATVQECHLAAVHMLCRAVDAAVAATVDSAA</sequence>
<dbReference type="Proteomes" id="UP000321261">
    <property type="component" value="Unassembled WGS sequence"/>
</dbReference>
<keyword evidence="4" id="KW-1185">Reference proteome</keyword>
<dbReference type="InterPro" id="IPR050099">
    <property type="entry name" value="SIS_GmhA/DiaA_subfam"/>
</dbReference>
<dbReference type="AlphaFoldDB" id="A0A561T2L1"/>